<keyword evidence="2" id="KW-1185">Reference proteome</keyword>
<dbReference type="Proteomes" id="UP000019149">
    <property type="component" value="Unassembled WGS sequence"/>
</dbReference>
<evidence type="ECO:0000313" key="1">
    <source>
        <dbReference type="EMBL" id="EUB61888.1"/>
    </source>
</evidence>
<dbReference type="AlphaFoldDB" id="W6ULD4"/>
<dbReference type="KEGG" id="egl:EGR_03161"/>
<dbReference type="GeneID" id="36338876"/>
<sequence length="213" mass="25412">MLLSAEAKINLFNLISISTLLLYVGRNYRSIIRGDTYHNIAKCKHFHRSILRYELFNIQEQCKNDIRFRFLEPSDTLQGQMCVRENSGRFLPQKNTWHMRCSSYKSTFSSFEFYLLIFLKIILTHNSSPINIFDLNAKFTFGRLFCNKTVYGLMRCLKLLPISMATKIASFFRNPLHFYVFSEYLILTNMTILKRNNFYHFKIFRSRLSYYSS</sequence>
<comment type="caution">
    <text evidence="1">The sequence shown here is derived from an EMBL/GenBank/DDBJ whole genome shotgun (WGS) entry which is preliminary data.</text>
</comment>
<proteinExistence type="predicted"/>
<protein>
    <submittedName>
        <fullName evidence="1">Uncharacterized protein</fullName>
    </submittedName>
</protein>
<dbReference type="RefSeq" id="XP_024353084.1">
    <property type="nucleotide sequence ID" value="XM_024492410.1"/>
</dbReference>
<dbReference type="CTD" id="36338876"/>
<gene>
    <name evidence="1" type="ORF">EGR_03161</name>
</gene>
<evidence type="ECO:0000313" key="2">
    <source>
        <dbReference type="Proteomes" id="UP000019149"/>
    </source>
</evidence>
<accession>W6ULD4</accession>
<dbReference type="EMBL" id="APAU02000016">
    <property type="protein sequence ID" value="EUB61888.1"/>
    <property type="molecule type" value="Genomic_DNA"/>
</dbReference>
<reference evidence="1 2" key="1">
    <citation type="journal article" date="2013" name="Nat. Genet.">
        <title>The genome of the hydatid tapeworm Echinococcus granulosus.</title>
        <authorList>
            <person name="Zheng H."/>
            <person name="Zhang W."/>
            <person name="Zhang L."/>
            <person name="Zhang Z."/>
            <person name="Li J."/>
            <person name="Lu G."/>
            <person name="Zhu Y."/>
            <person name="Wang Y."/>
            <person name="Huang Y."/>
            <person name="Liu J."/>
            <person name="Kang H."/>
            <person name="Chen J."/>
            <person name="Wang L."/>
            <person name="Chen A."/>
            <person name="Yu S."/>
            <person name="Gao Z."/>
            <person name="Jin L."/>
            <person name="Gu W."/>
            <person name="Wang Z."/>
            <person name="Zhao L."/>
            <person name="Shi B."/>
            <person name="Wen H."/>
            <person name="Lin R."/>
            <person name="Jones M.K."/>
            <person name="Brejova B."/>
            <person name="Vinar T."/>
            <person name="Zhao G."/>
            <person name="McManus D.P."/>
            <person name="Chen Z."/>
            <person name="Zhou Y."/>
            <person name="Wang S."/>
        </authorList>
    </citation>
    <scope>NUCLEOTIDE SEQUENCE [LARGE SCALE GENOMIC DNA]</scope>
</reference>
<organism evidence="1 2">
    <name type="scientific">Echinococcus granulosus</name>
    <name type="common">Hydatid tapeworm</name>
    <dbReference type="NCBI Taxonomy" id="6210"/>
    <lineage>
        <taxon>Eukaryota</taxon>
        <taxon>Metazoa</taxon>
        <taxon>Spiralia</taxon>
        <taxon>Lophotrochozoa</taxon>
        <taxon>Platyhelminthes</taxon>
        <taxon>Cestoda</taxon>
        <taxon>Eucestoda</taxon>
        <taxon>Cyclophyllidea</taxon>
        <taxon>Taeniidae</taxon>
        <taxon>Echinococcus</taxon>
        <taxon>Echinococcus granulosus group</taxon>
    </lineage>
</organism>
<name>W6ULD4_ECHGR</name>